<dbReference type="SMART" id="SM00448">
    <property type="entry name" value="REC"/>
    <property type="match status" value="1"/>
</dbReference>
<dbReference type="Gene3D" id="1.10.3210.10">
    <property type="entry name" value="Hypothetical protein af1432"/>
    <property type="match status" value="2"/>
</dbReference>
<sequence length="424" mass="47407">MDLDKYSILEDDVLGTGGPELSVVSAMHRAAGSELTSRMVDVSWREVDSAARIVIADGSSSAVPMRRGLQLAGYHAVRQVHDVHELLREMRGGHADLVLLDPESPGFSGSAVLQAAGVDPEIRGIPIVIVSHDQGPESRREALELGASDFLKKPTDVTELLPRVRNLLVVRRYYCREVEFEERVEGEVQRRTRDLQESRDRLILCLARAAEHRDNETGNHVIRVGRYTSIIARQLGYPEDDLEMLEQAAQMHDVGKIGIPDSILFKPATLAVDEYELMKKHCAFGRQIIEPYTGRDWDLLKRHTHAGGNLLRSSSCTLLSMAARIAQSHHERWDGSGYPLGLKGEDIPLEGRIVAVADVFDALSSRRPYKPPFPRDQCFEILRDGRGRQFDPAVLDAFFECSEEIIEVQLLLMDSEDAPREASD</sequence>
<dbReference type="Gene3D" id="3.40.50.2300">
    <property type="match status" value="1"/>
</dbReference>
<dbReference type="PANTHER" id="PTHR45228:SF1">
    <property type="entry name" value="CYCLIC DI-GMP PHOSPHODIESTERASE TM_0186"/>
    <property type="match status" value="1"/>
</dbReference>
<dbReference type="PROSITE" id="PS50110">
    <property type="entry name" value="RESPONSE_REGULATORY"/>
    <property type="match status" value="1"/>
</dbReference>
<dbReference type="InterPro" id="IPR037522">
    <property type="entry name" value="HD_GYP_dom"/>
</dbReference>
<gene>
    <name evidence="4" type="ORF">E3A20_07210</name>
</gene>
<evidence type="ECO:0000259" key="3">
    <source>
        <dbReference type="PROSITE" id="PS51832"/>
    </source>
</evidence>
<keyword evidence="1" id="KW-0597">Phosphoprotein</keyword>
<dbReference type="InterPro" id="IPR011006">
    <property type="entry name" value="CheY-like_superfamily"/>
</dbReference>
<proteinExistence type="predicted"/>
<dbReference type="Pfam" id="PF00072">
    <property type="entry name" value="Response_reg"/>
    <property type="match status" value="1"/>
</dbReference>
<name>A0A5C6M8I2_9PLAN</name>
<dbReference type="PROSITE" id="PS51832">
    <property type="entry name" value="HD_GYP"/>
    <property type="match status" value="1"/>
</dbReference>
<dbReference type="InterPro" id="IPR003607">
    <property type="entry name" value="HD/PDEase_dom"/>
</dbReference>
<evidence type="ECO:0000313" key="5">
    <source>
        <dbReference type="Proteomes" id="UP000321083"/>
    </source>
</evidence>
<dbReference type="InterPro" id="IPR052020">
    <property type="entry name" value="Cyclic_di-GMP/3'3'-cGAMP_PDE"/>
</dbReference>
<dbReference type="AlphaFoldDB" id="A0A5C6M8I2"/>
<organism evidence="4 5">
    <name type="scientific">Planctomyces bekefii</name>
    <dbReference type="NCBI Taxonomy" id="1653850"/>
    <lineage>
        <taxon>Bacteria</taxon>
        <taxon>Pseudomonadati</taxon>
        <taxon>Planctomycetota</taxon>
        <taxon>Planctomycetia</taxon>
        <taxon>Planctomycetales</taxon>
        <taxon>Planctomycetaceae</taxon>
        <taxon>Planctomyces</taxon>
    </lineage>
</organism>
<dbReference type="PANTHER" id="PTHR45228">
    <property type="entry name" value="CYCLIC DI-GMP PHOSPHODIESTERASE TM_0186-RELATED"/>
    <property type="match status" value="1"/>
</dbReference>
<dbReference type="CDD" id="cd00077">
    <property type="entry name" value="HDc"/>
    <property type="match status" value="1"/>
</dbReference>
<dbReference type="Pfam" id="PF13487">
    <property type="entry name" value="HD_5"/>
    <property type="match status" value="1"/>
</dbReference>
<dbReference type="SMART" id="SM00471">
    <property type="entry name" value="HDc"/>
    <property type="match status" value="1"/>
</dbReference>
<dbReference type="InterPro" id="IPR001789">
    <property type="entry name" value="Sig_transdc_resp-reg_receiver"/>
</dbReference>
<dbReference type="SUPFAM" id="SSF52172">
    <property type="entry name" value="CheY-like"/>
    <property type="match status" value="1"/>
</dbReference>
<evidence type="ECO:0000259" key="2">
    <source>
        <dbReference type="PROSITE" id="PS50110"/>
    </source>
</evidence>
<feature type="domain" description="HD-GYP" evidence="3">
    <location>
        <begin position="195"/>
        <end position="414"/>
    </location>
</feature>
<dbReference type="SUPFAM" id="SSF109604">
    <property type="entry name" value="HD-domain/PDEase-like"/>
    <property type="match status" value="1"/>
</dbReference>
<evidence type="ECO:0000256" key="1">
    <source>
        <dbReference type="PROSITE-ProRule" id="PRU00169"/>
    </source>
</evidence>
<evidence type="ECO:0000313" key="4">
    <source>
        <dbReference type="EMBL" id="TWW10262.1"/>
    </source>
</evidence>
<feature type="domain" description="Response regulatory" evidence="2">
    <location>
        <begin position="52"/>
        <end position="168"/>
    </location>
</feature>
<keyword evidence="5" id="KW-1185">Reference proteome</keyword>
<dbReference type="Proteomes" id="UP000321083">
    <property type="component" value="Unassembled WGS sequence"/>
</dbReference>
<reference evidence="4 5" key="2">
    <citation type="submission" date="2019-08" db="EMBL/GenBank/DDBJ databases">
        <authorList>
            <person name="Henke P."/>
        </authorList>
    </citation>
    <scope>NUCLEOTIDE SEQUENCE [LARGE SCALE GENOMIC DNA]</scope>
    <source>
        <strain evidence="4">Phe10_nw2017</strain>
    </source>
</reference>
<reference evidence="4 5" key="1">
    <citation type="submission" date="2019-08" db="EMBL/GenBank/DDBJ databases">
        <title>100 year-old enigma solved: identification of Planctomyces bekefii, the type genus and species of the phylum Planctomycetes.</title>
        <authorList>
            <person name="Svetlana D.N."/>
            <person name="Overmann J."/>
        </authorList>
    </citation>
    <scope>NUCLEOTIDE SEQUENCE [LARGE SCALE GENOMIC DNA]</scope>
    <source>
        <strain evidence="4">Phe10_nw2017</strain>
    </source>
</reference>
<accession>A0A5C6M8I2</accession>
<dbReference type="GO" id="GO:0000160">
    <property type="term" value="P:phosphorelay signal transduction system"/>
    <property type="evidence" value="ECO:0007669"/>
    <property type="project" value="InterPro"/>
</dbReference>
<dbReference type="EMBL" id="SRHE01000100">
    <property type="protein sequence ID" value="TWW10262.1"/>
    <property type="molecule type" value="Genomic_DNA"/>
</dbReference>
<protein>
    <submittedName>
        <fullName evidence="4">Two-component system response regulator</fullName>
    </submittedName>
</protein>
<comment type="caution">
    <text evidence="4">The sequence shown here is derived from an EMBL/GenBank/DDBJ whole genome shotgun (WGS) entry which is preliminary data.</text>
</comment>
<feature type="modified residue" description="4-aspartylphosphate" evidence="1">
    <location>
        <position position="101"/>
    </location>
</feature>